<evidence type="ECO:0000256" key="3">
    <source>
        <dbReference type="ARBA" id="ARBA00022723"/>
    </source>
</evidence>
<evidence type="ECO:0000256" key="5">
    <source>
        <dbReference type="ARBA" id="ARBA00022801"/>
    </source>
</evidence>
<dbReference type="KEGG" id="lez:GLE_3835"/>
<dbReference type="AlphaFoldDB" id="A0A0S2DKT7"/>
<dbReference type="GO" id="GO:0006508">
    <property type="term" value="P:proteolysis"/>
    <property type="evidence" value="ECO:0007669"/>
    <property type="project" value="UniProtKB-KW"/>
</dbReference>
<proteinExistence type="predicted"/>
<dbReference type="InterPro" id="IPR007484">
    <property type="entry name" value="Peptidase_M28"/>
</dbReference>
<dbReference type="Gene3D" id="3.40.630.10">
    <property type="entry name" value="Zn peptidases"/>
    <property type="match status" value="1"/>
</dbReference>
<dbReference type="GO" id="GO:0008235">
    <property type="term" value="F:metalloexopeptidase activity"/>
    <property type="evidence" value="ECO:0007669"/>
    <property type="project" value="InterPro"/>
</dbReference>
<keyword evidence="4" id="KW-0732">Signal</keyword>
<dbReference type="SUPFAM" id="SSF53187">
    <property type="entry name" value="Zn-dependent exopeptidases"/>
    <property type="match status" value="1"/>
</dbReference>
<keyword evidence="2" id="KW-0645">Protease</keyword>
<keyword evidence="5" id="KW-0378">Hydrolase</keyword>
<dbReference type="STRING" id="69.GLE_3835"/>
<dbReference type="Proteomes" id="UP000061569">
    <property type="component" value="Chromosome"/>
</dbReference>
<keyword evidence="6" id="KW-0862">Zinc</keyword>
<gene>
    <name evidence="7" type="ORF">GLE_3835</name>
</gene>
<dbReference type="InterPro" id="IPR045175">
    <property type="entry name" value="M28_fam"/>
</dbReference>
<evidence type="ECO:0000256" key="4">
    <source>
        <dbReference type="ARBA" id="ARBA00022729"/>
    </source>
</evidence>
<evidence type="ECO:0000256" key="1">
    <source>
        <dbReference type="ARBA" id="ARBA00022438"/>
    </source>
</evidence>
<name>A0A0S2DKT7_LYSEN</name>
<evidence type="ECO:0000256" key="6">
    <source>
        <dbReference type="ARBA" id="ARBA00022833"/>
    </source>
</evidence>
<protein>
    <submittedName>
        <fullName evidence="7">Peptidase, M28 family</fullName>
    </submittedName>
</protein>
<dbReference type="PANTHER" id="PTHR12147:SF56">
    <property type="entry name" value="AMINOPEPTIDASE YDR415C-RELATED"/>
    <property type="match status" value="1"/>
</dbReference>
<dbReference type="EMBL" id="CP013140">
    <property type="protein sequence ID" value="ALN59178.1"/>
    <property type="molecule type" value="Genomic_DNA"/>
</dbReference>
<reference evidence="7 8" key="1">
    <citation type="submission" date="2015-11" db="EMBL/GenBank/DDBJ databases">
        <title>Genome sequences of Lysobacter enzymogenes strain C3 and Lysobacter antibioticus ATCC 29479.</title>
        <authorList>
            <person name="Kobayashi D.Y."/>
        </authorList>
    </citation>
    <scope>NUCLEOTIDE SEQUENCE [LARGE SCALE GENOMIC DNA]</scope>
    <source>
        <strain evidence="7 8">C3</strain>
    </source>
</reference>
<sequence>MRAIGRFRRGVRRARPVPRREAPFLEIAVSRFAPQLLLSLAASVAAPAIASGPAAAGDDPLKPVYVVAAERTHRAALADAGTRLRTLAGRDGEALAISRVPAGRLPELVRHVHEKEKRCGGFFAFDSREQAEAFVRDDLSALAVSAQAVEYTVDNQATVTPWLGQVREADIRATIRSLSGNWTTRHAATASGRAASDWIRDSWKRLAANRADVSVEQVACGNCGQQPSVVLTVRGNELPDEVAVLGAHMDSIASGGSSASAPGADDDASGVATLTEVLRVALGSGWKPRRTVKFMAYAAEEIGLRGSNAIAVDHRNRGVNVVGVLQLDMTNYRTAGAADLRLISDNSNAGLQGLVRQLYSRYLGGGTLAEYRCGYGCSDHASWTSAGYPAAMLFEGGTATGGYSPHIHTRNDTLANMGNSAANSVPFAKLGLAFLGELGKTSGM</sequence>
<organism evidence="7 8">
    <name type="scientific">Lysobacter enzymogenes</name>
    <dbReference type="NCBI Taxonomy" id="69"/>
    <lineage>
        <taxon>Bacteria</taxon>
        <taxon>Pseudomonadati</taxon>
        <taxon>Pseudomonadota</taxon>
        <taxon>Gammaproteobacteria</taxon>
        <taxon>Lysobacterales</taxon>
        <taxon>Lysobacteraceae</taxon>
        <taxon>Lysobacter</taxon>
    </lineage>
</organism>
<dbReference type="OrthoDB" id="9789219at2"/>
<dbReference type="PANTHER" id="PTHR12147">
    <property type="entry name" value="METALLOPEPTIDASE M28 FAMILY MEMBER"/>
    <property type="match status" value="1"/>
</dbReference>
<dbReference type="PATRIC" id="fig|69.6.peg.3777"/>
<dbReference type="Pfam" id="PF04389">
    <property type="entry name" value="Peptidase_M28"/>
    <property type="match status" value="1"/>
</dbReference>
<keyword evidence="3" id="KW-0479">Metal-binding</keyword>
<evidence type="ECO:0000313" key="8">
    <source>
        <dbReference type="Proteomes" id="UP000061569"/>
    </source>
</evidence>
<evidence type="ECO:0000256" key="2">
    <source>
        <dbReference type="ARBA" id="ARBA00022670"/>
    </source>
</evidence>
<accession>A0A0S2DKT7</accession>
<dbReference type="GO" id="GO:0046872">
    <property type="term" value="F:metal ion binding"/>
    <property type="evidence" value="ECO:0007669"/>
    <property type="project" value="UniProtKB-KW"/>
</dbReference>
<evidence type="ECO:0000313" key="7">
    <source>
        <dbReference type="EMBL" id="ALN59178.1"/>
    </source>
</evidence>
<keyword evidence="1" id="KW-0031">Aminopeptidase</keyword>
<dbReference type="GO" id="GO:0004177">
    <property type="term" value="F:aminopeptidase activity"/>
    <property type="evidence" value="ECO:0007669"/>
    <property type="project" value="UniProtKB-KW"/>
</dbReference>